<protein>
    <submittedName>
        <fullName evidence="2">Uncharacterized protein</fullName>
    </submittedName>
</protein>
<gene>
    <name evidence="2" type="ORF">D0Z07_4336</name>
</gene>
<dbReference type="Proteomes" id="UP000785200">
    <property type="component" value="Unassembled WGS sequence"/>
</dbReference>
<feature type="compositionally biased region" description="Pro residues" evidence="1">
    <location>
        <begin position="300"/>
        <end position="313"/>
    </location>
</feature>
<feature type="compositionally biased region" description="Polar residues" evidence="1">
    <location>
        <begin position="198"/>
        <end position="213"/>
    </location>
</feature>
<name>A0A9P7AXU8_9HELO</name>
<proteinExistence type="predicted"/>
<dbReference type="AlphaFoldDB" id="A0A9P7AXU8"/>
<feature type="region of interest" description="Disordered" evidence="1">
    <location>
        <begin position="291"/>
        <end position="331"/>
    </location>
</feature>
<evidence type="ECO:0000313" key="2">
    <source>
        <dbReference type="EMBL" id="KAG0649516.1"/>
    </source>
</evidence>
<keyword evidence="3" id="KW-1185">Reference proteome</keyword>
<feature type="compositionally biased region" description="Basic and acidic residues" evidence="1">
    <location>
        <begin position="150"/>
        <end position="160"/>
    </location>
</feature>
<dbReference type="Pfam" id="PF12511">
    <property type="entry name" value="DUF3716"/>
    <property type="match status" value="1"/>
</dbReference>
<evidence type="ECO:0000256" key="1">
    <source>
        <dbReference type="SAM" id="MobiDB-lite"/>
    </source>
</evidence>
<sequence length="384" mass="41914">MPPNIEEQQHDYEPNPAFPNEHEDENNQSTNFDSPNDSQSRSQTREPGQAGPTFLSRLSQLPIQRPLPWRTGQDLPPERSSESDRVQQRGASLLAARGTIATEPCTQCAAGRGRFSHCITLGNWFQGACSSCVFTSRGNRCSLRLQRGRVDGRSARHQPVEEGGMNENPNPRARKRRRRAEERGPTIANLINDPPAPHSSQYTSGVAAGSPQTVSPDTAMDLTIKTEVPSEKSDGLLTYVWAMENKQKRYHNPSDTRNMLKSIPGGPPRYQDSSRDQRACQGVGHGGFTAVNGTGTPLNTGPPAPQQVWPPPANRNVPAEAPLQSPDGREQPVPLIDTLPKSKQRQIFGIVSGMQGGIDHLQKQLTLLQASLGIEVENGGARPV</sequence>
<feature type="compositionally biased region" description="Basic and acidic residues" evidence="1">
    <location>
        <begin position="76"/>
        <end position="87"/>
    </location>
</feature>
<feature type="compositionally biased region" description="Polar residues" evidence="1">
    <location>
        <begin position="27"/>
        <end position="46"/>
    </location>
</feature>
<dbReference type="OrthoDB" id="4368526at2759"/>
<dbReference type="InterPro" id="IPR022190">
    <property type="entry name" value="DUF3716"/>
</dbReference>
<dbReference type="EMBL" id="VNKQ01000008">
    <property type="protein sequence ID" value="KAG0649516.1"/>
    <property type="molecule type" value="Genomic_DNA"/>
</dbReference>
<accession>A0A9P7AXU8</accession>
<comment type="caution">
    <text evidence="2">The sequence shown here is derived from an EMBL/GenBank/DDBJ whole genome shotgun (WGS) entry which is preliminary data.</text>
</comment>
<organism evidence="2 3">
    <name type="scientific">Hyphodiscus hymeniophilus</name>
    <dbReference type="NCBI Taxonomy" id="353542"/>
    <lineage>
        <taxon>Eukaryota</taxon>
        <taxon>Fungi</taxon>
        <taxon>Dikarya</taxon>
        <taxon>Ascomycota</taxon>
        <taxon>Pezizomycotina</taxon>
        <taxon>Leotiomycetes</taxon>
        <taxon>Helotiales</taxon>
        <taxon>Hyphodiscaceae</taxon>
        <taxon>Hyphodiscus</taxon>
    </lineage>
</organism>
<reference evidence="2" key="1">
    <citation type="submission" date="2019-07" db="EMBL/GenBank/DDBJ databases">
        <title>Hyphodiscus hymeniophilus genome sequencing and assembly.</title>
        <authorList>
            <person name="Kramer G."/>
            <person name="Nodwell J."/>
        </authorList>
    </citation>
    <scope>NUCLEOTIDE SEQUENCE</scope>
    <source>
        <strain evidence="2">ATCC 34498</strain>
    </source>
</reference>
<feature type="region of interest" description="Disordered" evidence="1">
    <location>
        <begin position="1"/>
        <end position="89"/>
    </location>
</feature>
<evidence type="ECO:0000313" key="3">
    <source>
        <dbReference type="Proteomes" id="UP000785200"/>
    </source>
</evidence>
<feature type="region of interest" description="Disordered" evidence="1">
    <location>
        <begin position="150"/>
        <end position="213"/>
    </location>
</feature>